<dbReference type="AlphaFoldDB" id="A0A2M8ZCI4"/>
<dbReference type="SUPFAM" id="SSF102114">
    <property type="entry name" value="Radical SAM enzymes"/>
    <property type="match status" value="1"/>
</dbReference>
<dbReference type="InterPro" id="IPR007197">
    <property type="entry name" value="rSAM"/>
</dbReference>
<evidence type="ECO:0000313" key="7">
    <source>
        <dbReference type="Proteomes" id="UP000231092"/>
    </source>
</evidence>
<evidence type="ECO:0000256" key="4">
    <source>
        <dbReference type="ARBA" id="ARBA00023014"/>
    </source>
</evidence>
<dbReference type="InterPro" id="IPR029063">
    <property type="entry name" value="SAM-dependent_MTases_sf"/>
</dbReference>
<dbReference type="InterPro" id="IPR050377">
    <property type="entry name" value="Radical_SAM_PqqE_MftC-like"/>
</dbReference>
<dbReference type="InterPro" id="IPR058240">
    <property type="entry name" value="rSAM_sf"/>
</dbReference>
<dbReference type="Pfam" id="PF04055">
    <property type="entry name" value="Radical_SAM"/>
    <property type="match status" value="1"/>
</dbReference>
<keyword evidence="4" id="KW-0411">Iron-sulfur</keyword>
<dbReference type="Proteomes" id="UP000231092">
    <property type="component" value="Unassembled WGS sequence"/>
</dbReference>
<dbReference type="PANTHER" id="PTHR11228:SF7">
    <property type="entry name" value="PQQA PEPTIDE CYCLASE"/>
    <property type="match status" value="1"/>
</dbReference>
<protein>
    <submittedName>
        <fullName evidence="6">4Fe-4S single cluster protein</fullName>
    </submittedName>
</protein>
<dbReference type="SUPFAM" id="SSF53335">
    <property type="entry name" value="S-adenosyl-L-methionine-dependent methyltransferases"/>
    <property type="match status" value="1"/>
</dbReference>
<dbReference type="Gene3D" id="3.20.20.70">
    <property type="entry name" value="Aldolase class I"/>
    <property type="match status" value="1"/>
</dbReference>
<evidence type="ECO:0000256" key="2">
    <source>
        <dbReference type="ARBA" id="ARBA00022723"/>
    </source>
</evidence>
<sequence>MKWINKGHEFDSIYERICEKEKYLLFGAGDLGIKSYHILKEEINIVGFIDNDEKKRCSLEYDKPVISLAEVKWDEKLGIIITPGQMQRRSIYKELLSKGYHKNIDFFDLEEFLGIYFVYKYNKVYFYNISFLPSTVCNLKCEACLNFNALAKHYYTREWNNLIKDVDMFFSCVDNILLFHVSGGEPLLYPRIADLIDYIDKKYGNRIYQLRTVTNGTVIPSDHILEKLSKCNVDITVDDYREAVPQYNDNFDVLIQKLEKYGISYHTSKVDSWIDLAPLTTDYSNWTDVQLREHFDNCCHSWQELRDGKLFSCNYDSYATVAGINEEQDVEVFDLKTYTTEQSKALIEFRLGYNEKGYTNLCKHCRGFLTDDNISVPPARQVIGTVLNKL</sequence>
<reference evidence="6 7" key="1">
    <citation type="submission" date="2017-11" db="EMBL/GenBank/DDBJ databases">
        <title>Understudied soil microbes with underappreciated capabilities: Untangling the Clostridium saccharolyticum group.</title>
        <authorList>
            <person name="Leschine S."/>
        </authorList>
    </citation>
    <scope>NUCLEOTIDE SEQUENCE [LARGE SCALE GENOMIC DNA]</scope>
    <source>
        <strain evidence="6 7">18A</strain>
    </source>
</reference>
<dbReference type="SFLD" id="SFLDS00029">
    <property type="entry name" value="Radical_SAM"/>
    <property type="match status" value="1"/>
</dbReference>
<evidence type="ECO:0000256" key="3">
    <source>
        <dbReference type="ARBA" id="ARBA00023004"/>
    </source>
</evidence>
<dbReference type="RefSeq" id="WP_100307297.1">
    <property type="nucleotide sequence ID" value="NZ_PGET01000001.1"/>
</dbReference>
<dbReference type="OrthoDB" id="1854625at2"/>
<dbReference type="EMBL" id="PGET01000001">
    <property type="protein sequence ID" value="PJJ31135.1"/>
    <property type="molecule type" value="Genomic_DNA"/>
</dbReference>
<dbReference type="CDD" id="cd01335">
    <property type="entry name" value="Radical_SAM"/>
    <property type="match status" value="1"/>
</dbReference>
<comment type="caution">
    <text evidence="6">The sequence shown here is derived from an EMBL/GenBank/DDBJ whole genome shotgun (WGS) entry which is preliminary data.</text>
</comment>
<evidence type="ECO:0000313" key="6">
    <source>
        <dbReference type="EMBL" id="PJJ31135.1"/>
    </source>
</evidence>
<feature type="domain" description="Radical SAM core" evidence="5">
    <location>
        <begin position="133"/>
        <end position="242"/>
    </location>
</feature>
<organism evidence="6 7">
    <name type="scientific">[Clostridium] celerecrescens 18A</name>
    <dbReference type="NCBI Taxonomy" id="1286362"/>
    <lineage>
        <taxon>Bacteria</taxon>
        <taxon>Bacillati</taxon>
        <taxon>Bacillota</taxon>
        <taxon>Clostridia</taxon>
        <taxon>Lachnospirales</taxon>
        <taxon>Lachnospiraceae</taxon>
        <taxon>Lacrimispora</taxon>
    </lineage>
</organism>
<keyword evidence="2" id="KW-0479">Metal-binding</keyword>
<dbReference type="GO" id="GO:0051536">
    <property type="term" value="F:iron-sulfur cluster binding"/>
    <property type="evidence" value="ECO:0007669"/>
    <property type="project" value="UniProtKB-KW"/>
</dbReference>
<proteinExistence type="predicted"/>
<dbReference type="Gene3D" id="3.40.50.720">
    <property type="entry name" value="NAD(P)-binding Rossmann-like Domain"/>
    <property type="match status" value="1"/>
</dbReference>
<dbReference type="PANTHER" id="PTHR11228">
    <property type="entry name" value="RADICAL SAM DOMAIN PROTEIN"/>
    <property type="match status" value="1"/>
</dbReference>
<evidence type="ECO:0000256" key="1">
    <source>
        <dbReference type="ARBA" id="ARBA00022691"/>
    </source>
</evidence>
<dbReference type="GO" id="GO:0003824">
    <property type="term" value="F:catalytic activity"/>
    <property type="evidence" value="ECO:0007669"/>
    <property type="project" value="InterPro"/>
</dbReference>
<accession>A0A2M8ZCI4</accession>
<keyword evidence="1" id="KW-0949">S-adenosyl-L-methionine</keyword>
<dbReference type="InterPro" id="IPR013785">
    <property type="entry name" value="Aldolase_TIM"/>
</dbReference>
<keyword evidence="3" id="KW-0408">Iron</keyword>
<dbReference type="GO" id="GO:0046872">
    <property type="term" value="F:metal ion binding"/>
    <property type="evidence" value="ECO:0007669"/>
    <property type="project" value="UniProtKB-KW"/>
</dbReference>
<gene>
    <name evidence="6" type="ORF">H171_4775</name>
</gene>
<name>A0A2M8ZCI4_9FIRM</name>
<evidence type="ECO:0000259" key="5">
    <source>
        <dbReference type="Pfam" id="PF04055"/>
    </source>
</evidence>